<keyword evidence="9" id="KW-0472">Membrane</keyword>
<keyword evidence="12" id="KW-1185">Reference proteome</keyword>
<comment type="caution">
    <text evidence="11">The sequence shown here is derived from an EMBL/GenBank/DDBJ whole genome shotgun (WGS) entry which is preliminary data.</text>
</comment>
<dbReference type="GO" id="GO:0004144">
    <property type="term" value="F:diacylglycerol O-acyltransferase activity"/>
    <property type="evidence" value="ECO:0007669"/>
    <property type="project" value="TreeGrafter"/>
</dbReference>
<evidence type="ECO:0000313" key="12">
    <source>
        <dbReference type="Proteomes" id="UP000838756"/>
    </source>
</evidence>
<keyword evidence="4" id="KW-0808">Transferase</keyword>
<evidence type="ECO:0000256" key="3">
    <source>
        <dbReference type="ARBA" id="ARBA00022516"/>
    </source>
</evidence>
<organism evidence="11 12">
    <name type="scientific">Pararge aegeria aegeria</name>
    <dbReference type="NCBI Taxonomy" id="348720"/>
    <lineage>
        <taxon>Eukaryota</taxon>
        <taxon>Metazoa</taxon>
        <taxon>Ecdysozoa</taxon>
        <taxon>Arthropoda</taxon>
        <taxon>Hexapoda</taxon>
        <taxon>Insecta</taxon>
        <taxon>Pterygota</taxon>
        <taxon>Neoptera</taxon>
        <taxon>Endopterygota</taxon>
        <taxon>Lepidoptera</taxon>
        <taxon>Glossata</taxon>
        <taxon>Ditrysia</taxon>
        <taxon>Papilionoidea</taxon>
        <taxon>Nymphalidae</taxon>
        <taxon>Satyrinae</taxon>
        <taxon>Satyrini</taxon>
        <taxon>Parargina</taxon>
        <taxon>Pararge</taxon>
    </lineage>
</organism>
<dbReference type="InterPro" id="IPR007130">
    <property type="entry name" value="DAGAT"/>
</dbReference>
<protein>
    <submittedName>
        <fullName evidence="11">Jg885 protein</fullName>
    </submittedName>
</protein>
<dbReference type="GO" id="GO:0005789">
    <property type="term" value="C:endoplasmic reticulum membrane"/>
    <property type="evidence" value="ECO:0007669"/>
    <property type="project" value="UniProtKB-SubCell"/>
</dbReference>
<comment type="similarity">
    <text evidence="2">Belongs to the diacylglycerol acyltransferase family.</text>
</comment>
<evidence type="ECO:0000256" key="6">
    <source>
        <dbReference type="ARBA" id="ARBA00022824"/>
    </source>
</evidence>
<sequence length="94" mass="10357">MCVLGTEKENIVRKPACLRVPHNVLGGVSPLVPVFSFGEPDVFRPPNNPQDSLLRKFQEKVRQLTGISPMFPIGRGVFQYSIGVVPLRSPVTTV</sequence>
<dbReference type="OrthoDB" id="264532at2759"/>
<dbReference type="AlphaFoldDB" id="A0A8S4QCZ0"/>
<keyword evidence="10" id="KW-0012">Acyltransferase</keyword>
<keyword evidence="5" id="KW-0812">Transmembrane</keyword>
<evidence type="ECO:0000256" key="10">
    <source>
        <dbReference type="ARBA" id="ARBA00023315"/>
    </source>
</evidence>
<evidence type="ECO:0000256" key="9">
    <source>
        <dbReference type="ARBA" id="ARBA00023136"/>
    </source>
</evidence>
<dbReference type="Pfam" id="PF03982">
    <property type="entry name" value="DAGAT"/>
    <property type="match status" value="1"/>
</dbReference>
<keyword evidence="3" id="KW-0444">Lipid biosynthesis</keyword>
<dbReference type="PANTHER" id="PTHR12317:SF79">
    <property type="entry name" value="ACYLTRANSFERASE"/>
    <property type="match status" value="1"/>
</dbReference>
<dbReference type="Proteomes" id="UP000838756">
    <property type="component" value="Unassembled WGS sequence"/>
</dbReference>
<evidence type="ECO:0000256" key="1">
    <source>
        <dbReference type="ARBA" id="ARBA00004477"/>
    </source>
</evidence>
<comment type="subcellular location">
    <subcellularLocation>
        <location evidence="1">Endoplasmic reticulum membrane</location>
        <topology evidence="1">Multi-pass membrane protein</topology>
    </subcellularLocation>
</comment>
<dbReference type="PANTHER" id="PTHR12317">
    <property type="entry name" value="DIACYLGLYCEROL O-ACYLTRANSFERASE"/>
    <property type="match status" value="1"/>
</dbReference>
<evidence type="ECO:0000256" key="5">
    <source>
        <dbReference type="ARBA" id="ARBA00022692"/>
    </source>
</evidence>
<gene>
    <name evidence="11" type="primary">jg885</name>
    <name evidence="11" type="ORF">PAEG_LOCUS891</name>
</gene>
<reference evidence="11" key="1">
    <citation type="submission" date="2022-03" db="EMBL/GenBank/DDBJ databases">
        <authorList>
            <person name="Lindestad O."/>
        </authorList>
    </citation>
    <scope>NUCLEOTIDE SEQUENCE</scope>
</reference>
<keyword evidence="8" id="KW-0443">Lipid metabolism</keyword>
<dbReference type="GO" id="GO:0019432">
    <property type="term" value="P:triglyceride biosynthetic process"/>
    <property type="evidence" value="ECO:0007669"/>
    <property type="project" value="TreeGrafter"/>
</dbReference>
<evidence type="ECO:0000256" key="2">
    <source>
        <dbReference type="ARBA" id="ARBA00005420"/>
    </source>
</evidence>
<evidence type="ECO:0000256" key="8">
    <source>
        <dbReference type="ARBA" id="ARBA00023098"/>
    </source>
</evidence>
<evidence type="ECO:0000313" key="11">
    <source>
        <dbReference type="EMBL" id="CAH2208275.1"/>
    </source>
</evidence>
<keyword evidence="7" id="KW-1133">Transmembrane helix</keyword>
<accession>A0A8S4QCZ0</accession>
<evidence type="ECO:0000256" key="7">
    <source>
        <dbReference type="ARBA" id="ARBA00022989"/>
    </source>
</evidence>
<dbReference type="EMBL" id="CAKXAJ010002911">
    <property type="protein sequence ID" value="CAH2208275.1"/>
    <property type="molecule type" value="Genomic_DNA"/>
</dbReference>
<evidence type="ECO:0000256" key="4">
    <source>
        <dbReference type="ARBA" id="ARBA00022679"/>
    </source>
</evidence>
<keyword evidence="6" id="KW-0256">Endoplasmic reticulum</keyword>
<feature type="non-terminal residue" evidence="11">
    <location>
        <position position="1"/>
    </location>
</feature>
<proteinExistence type="inferred from homology"/>
<name>A0A8S4QCZ0_9NEOP</name>